<gene>
    <name evidence="1" type="ORF">Glove_117g271</name>
</gene>
<evidence type="ECO:0000313" key="1">
    <source>
        <dbReference type="EMBL" id="RHZ81640.1"/>
    </source>
</evidence>
<evidence type="ECO:0000313" key="2">
    <source>
        <dbReference type="Proteomes" id="UP000266861"/>
    </source>
</evidence>
<reference evidence="1 2" key="1">
    <citation type="submission" date="2018-08" db="EMBL/GenBank/DDBJ databases">
        <title>Genome and evolution of the arbuscular mycorrhizal fungus Diversispora epigaea (formerly Glomus versiforme) and its bacterial endosymbionts.</title>
        <authorList>
            <person name="Sun X."/>
            <person name="Fei Z."/>
            <person name="Harrison M."/>
        </authorList>
    </citation>
    <scope>NUCLEOTIDE SEQUENCE [LARGE SCALE GENOMIC DNA]</scope>
    <source>
        <strain evidence="1 2">IT104</strain>
    </source>
</reference>
<proteinExistence type="predicted"/>
<accession>A0A397JA51</accession>
<name>A0A397JA51_9GLOM</name>
<protein>
    <submittedName>
        <fullName evidence="1">Uncharacterized protein</fullName>
    </submittedName>
</protein>
<sequence>MVKNHLQAKNLEKISHQLVSNENSEIEEFSNLDQSETSNIKITEIPVFNIPEILSQLESSVASLSKSTNISMTPEIKHVEPIDDKSELPSEISPSLLKPEISHDLPQREARLRQKAIEFGEDPDKFVTITKKDKLDSIAFRDKMQTNARMCSYAKEAKKDLSEYVDMIMRERLISEEIIRCSLEKDGITLS</sequence>
<organism evidence="1 2">
    <name type="scientific">Diversispora epigaea</name>
    <dbReference type="NCBI Taxonomy" id="1348612"/>
    <lineage>
        <taxon>Eukaryota</taxon>
        <taxon>Fungi</taxon>
        <taxon>Fungi incertae sedis</taxon>
        <taxon>Mucoromycota</taxon>
        <taxon>Glomeromycotina</taxon>
        <taxon>Glomeromycetes</taxon>
        <taxon>Diversisporales</taxon>
        <taxon>Diversisporaceae</taxon>
        <taxon>Diversispora</taxon>
    </lineage>
</organism>
<dbReference type="Proteomes" id="UP000266861">
    <property type="component" value="Unassembled WGS sequence"/>
</dbReference>
<dbReference type="AlphaFoldDB" id="A0A397JA51"/>
<keyword evidence="2" id="KW-1185">Reference proteome</keyword>
<comment type="caution">
    <text evidence="1">The sequence shown here is derived from an EMBL/GenBank/DDBJ whole genome shotgun (WGS) entry which is preliminary data.</text>
</comment>
<dbReference type="OrthoDB" id="2423810at2759"/>
<dbReference type="EMBL" id="PQFF01000109">
    <property type="protein sequence ID" value="RHZ81640.1"/>
    <property type="molecule type" value="Genomic_DNA"/>
</dbReference>